<evidence type="ECO:0000259" key="3">
    <source>
        <dbReference type="Pfam" id="PF00501"/>
    </source>
</evidence>
<protein>
    <submittedName>
        <fullName evidence="5">Acyl-CoA synthetase (AMP-forming)/AMP-acid ligase II</fullName>
    </submittedName>
</protein>
<feature type="domain" description="AMP-binding enzyme C-terminal" evidence="4">
    <location>
        <begin position="435"/>
        <end position="510"/>
    </location>
</feature>
<dbReference type="GO" id="GO:0006631">
    <property type="term" value="P:fatty acid metabolic process"/>
    <property type="evidence" value="ECO:0007669"/>
    <property type="project" value="TreeGrafter"/>
</dbReference>
<evidence type="ECO:0000259" key="4">
    <source>
        <dbReference type="Pfam" id="PF13193"/>
    </source>
</evidence>
<sequence>MPTQPAQPNAGTLLDRLWHWASATPDKLAVETLADGQLTYRELAEKSDSFAAALWRLGIGPGDHIAIQLPSVPEFLVAYYAACRIGAVLTTMHVPYRQEELRPMLKFAKARAAICTVVGAYDAPETMLALAGEIDSLDHVIVVGNSVREGCLSFDAMVESGDPTTLPPMPGPNATCTLCFTSGTAAAPKGVERKQGLMAENAARFVEMIEMTGDDRVMIAPPLTHVFGLLCSGNAVYCGATILPVPLFTPQTYVDFLTTLAPTVIYSAPAHLAATLKSGVLDREPPPSVRDVIVGGSICPPEVARQFEDKLPNGRVGCLFGMTEALLTTQTDIHGTPEERHGTVGKLADGLALRIVDDAGNSIEAPDCGELQLSGYSILSEYCDNPEANASSFTADGWFRTGDLAYLDEKGNIVITGRLKDIINRGGIKINPADIESLLDGHENIIQSAIVPMPDEVLGERICLYVVLKPGSTITLEEVLAYLQDRGTAKMRWPERLEIVDEMPMTPTRKIRKAILITDIRNKMAS</sequence>
<dbReference type="PANTHER" id="PTHR43201">
    <property type="entry name" value="ACYL-COA SYNTHETASE"/>
    <property type="match status" value="1"/>
</dbReference>
<dbReference type="Pfam" id="PF13193">
    <property type="entry name" value="AMP-binding_C"/>
    <property type="match status" value="1"/>
</dbReference>
<evidence type="ECO:0000313" key="5">
    <source>
        <dbReference type="EMBL" id="MBB3064280.1"/>
    </source>
</evidence>
<gene>
    <name evidence="5" type="ORF">FHR98_000545</name>
</gene>
<keyword evidence="6" id="KW-1185">Reference proteome</keyword>
<dbReference type="SUPFAM" id="SSF56801">
    <property type="entry name" value="Acetyl-CoA synthetase-like"/>
    <property type="match status" value="1"/>
</dbReference>
<dbReference type="InterPro" id="IPR000873">
    <property type="entry name" value="AMP-dep_synth/lig_dom"/>
</dbReference>
<organism evidence="5 6">
    <name type="scientific">Limibacillus halophilus</name>
    <dbReference type="NCBI Taxonomy" id="1579333"/>
    <lineage>
        <taxon>Bacteria</taxon>
        <taxon>Pseudomonadati</taxon>
        <taxon>Pseudomonadota</taxon>
        <taxon>Alphaproteobacteria</taxon>
        <taxon>Rhodospirillales</taxon>
        <taxon>Rhodovibrionaceae</taxon>
        <taxon>Limibacillus</taxon>
    </lineage>
</organism>
<evidence type="ECO:0000256" key="1">
    <source>
        <dbReference type="ARBA" id="ARBA00006432"/>
    </source>
</evidence>
<dbReference type="AlphaFoldDB" id="A0A839SRC0"/>
<comment type="caution">
    <text evidence="5">The sequence shown here is derived from an EMBL/GenBank/DDBJ whole genome shotgun (WGS) entry which is preliminary data.</text>
</comment>
<reference evidence="5 6" key="1">
    <citation type="submission" date="2020-08" db="EMBL/GenBank/DDBJ databases">
        <title>Genomic Encyclopedia of Type Strains, Phase III (KMG-III): the genomes of soil and plant-associated and newly described type strains.</title>
        <authorList>
            <person name="Whitman W."/>
        </authorList>
    </citation>
    <scope>NUCLEOTIDE SEQUENCE [LARGE SCALE GENOMIC DNA]</scope>
    <source>
        <strain evidence="5 6">CECT 8803</strain>
    </source>
</reference>
<dbReference type="PANTHER" id="PTHR43201:SF5">
    <property type="entry name" value="MEDIUM-CHAIN ACYL-COA LIGASE ACSF2, MITOCHONDRIAL"/>
    <property type="match status" value="1"/>
</dbReference>
<evidence type="ECO:0000256" key="2">
    <source>
        <dbReference type="ARBA" id="ARBA00022598"/>
    </source>
</evidence>
<dbReference type="RefSeq" id="WP_183415076.1">
    <property type="nucleotide sequence ID" value="NZ_JACHXA010000001.1"/>
</dbReference>
<comment type="similarity">
    <text evidence="1">Belongs to the ATP-dependent AMP-binding enzyme family.</text>
</comment>
<keyword evidence="2 5" id="KW-0436">Ligase</keyword>
<dbReference type="InterPro" id="IPR025110">
    <property type="entry name" value="AMP-bd_C"/>
</dbReference>
<dbReference type="GO" id="GO:0031956">
    <property type="term" value="F:medium-chain fatty acid-CoA ligase activity"/>
    <property type="evidence" value="ECO:0007669"/>
    <property type="project" value="TreeGrafter"/>
</dbReference>
<dbReference type="InterPro" id="IPR042099">
    <property type="entry name" value="ANL_N_sf"/>
</dbReference>
<dbReference type="InterPro" id="IPR045851">
    <property type="entry name" value="AMP-bd_C_sf"/>
</dbReference>
<proteinExistence type="inferred from homology"/>
<dbReference type="Gene3D" id="3.40.50.12780">
    <property type="entry name" value="N-terminal domain of ligase-like"/>
    <property type="match status" value="1"/>
</dbReference>
<accession>A0A839SRC0</accession>
<dbReference type="Gene3D" id="3.30.300.30">
    <property type="match status" value="1"/>
</dbReference>
<dbReference type="EMBL" id="JACHXA010000001">
    <property type="protein sequence ID" value="MBB3064280.1"/>
    <property type="molecule type" value="Genomic_DNA"/>
</dbReference>
<dbReference type="Proteomes" id="UP000581135">
    <property type="component" value="Unassembled WGS sequence"/>
</dbReference>
<dbReference type="Pfam" id="PF00501">
    <property type="entry name" value="AMP-binding"/>
    <property type="match status" value="1"/>
</dbReference>
<feature type="domain" description="AMP-dependent synthetase/ligase" evidence="3">
    <location>
        <begin position="18"/>
        <end position="382"/>
    </location>
</feature>
<evidence type="ECO:0000313" key="6">
    <source>
        <dbReference type="Proteomes" id="UP000581135"/>
    </source>
</evidence>
<name>A0A839SRC0_9PROT</name>